<dbReference type="SUPFAM" id="SSF48452">
    <property type="entry name" value="TPR-like"/>
    <property type="match status" value="1"/>
</dbReference>
<reference evidence="2 3" key="2">
    <citation type="submission" date="2018-11" db="EMBL/GenBank/DDBJ databases">
        <authorList>
            <consortium name="Pathogen Informatics"/>
        </authorList>
    </citation>
    <scope>NUCLEOTIDE SEQUENCE [LARGE SCALE GENOMIC DNA]</scope>
</reference>
<dbReference type="Gene3D" id="1.25.40.10">
    <property type="entry name" value="Tetratricopeptide repeat domain"/>
    <property type="match status" value="1"/>
</dbReference>
<dbReference type="InterPro" id="IPR019734">
    <property type="entry name" value="TPR_rpt"/>
</dbReference>
<dbReference type="InterPro" id="IPR011990">
    <property type="entry name" value="TPR-like_helical_dom_sf"/>
</dbReference>
<name>A0A0N4YDU9_NIPBR</name>
<dbReference type="SMART" id="SM00028">
    <property type="entry name" value="TPR"/>
    <property type="match status" value="2"/>
</dbReference>
<evidence type="ECO:0000313" key="4">
    <source>
        <dbReference type="WBParaSite" id="NBR_0001482901-mRNA-1"/>
    </source>
</evidence>
<reference evidence="4" key="1">
    <citation type="submission" date="2017-02" db="UniProtKB">
        <authorList>
            <consortium name="WormBaseParasite"/>
        </authorList>
    </citation>
    <scope>IDENTIFICATION</scope>
</reference>
<dbReference type="PANTHER" id="PTHR46035:SF1">
    <property type="entry name" value="TETRATRICOPEPTIDE REPEAT PROTEIN 4"/>
    <property type="match status" value="1"/>
</dbReference>
<dbReference type="GO" id="GO:0006457">
    <property type="term" value="P:protein folding"/>
    <property type="evidence" value="ECO:0007669"/>
    <property type="project" value="TreeGrafter"/>
</dbReference>
<organism evidence="4">
    <name type="scientific">Nippostrongylus brasiliensis</name>
    <name type="common">Rat hookworm</name>
    <dbReference type="NCBI Taxonomy" id="27835"/>
    <lineage>
        <taxon>Eukaryota</taxon>
        <taxon>Metazoa</taxon>
        <taxon>Ecdysozoa</taxon>
        <taxon>Nematoda</taxon>
        <taxon>Chromadorea</taxon>
        <taxon>Rhabditida</taxon>
        <taxon>Rhabditina</taxon>
        <taxon>Rhabditomorpha</taxon>
        <taxon>Strongyloidea</taxon>
        <taxon>Heligmosomidae</taxon>
        <taxon>Nippostrongylus</taxon>
    </lineage>
</organism>
<dbReference type="GO" id="GO:0005829">
    <property type="term" value="C:cytosol"/>
    <property type="evidence" value="ECO:0007669"/>
    <property type="project" value="TreeGrafter"/>
</dbReference>
<sequence>MVDTKPPKKPPMTEEERAKLAKKLDDDLEQFVEEMAARKAAEKTEKQPFDFDEWCKDIDQHPAFMKDLETGSKSQYADTISALQALKYDEEDMEDKQLSAERHKTEGNKHFKLGKYRWATDCYSEGIKQRCLDRKLNSVLHGNRAAAQKRIGNLRSAIKDCVLALKFDATNMKLGYANQCVEWIEKAKKGFKSPMNRSRA</sequence>
<protein>
    <submittedName>
        <fullName evidence="4">TPR_REGION domain-containing protein</fullName>
    </submittedName>
</protein>
<dbReference type="EMBL" id="UYSL01021509">
    <property type="protein sequence ID" value="VDL78424.1"/>
    <property type="molecule type" value="Genomic_DNA"/>
</dbReference>
<evidence type="ECO:0000313" key="3">
    <source>
        <dbReference type="Proteomes" id="UP000271162"/>
    </source>
</evidence>
<dbReference type="GO" id="GO:0030544">
    <property type="term" value="F:Hsp70 protein binding"/>
    <property type="evidence" value="ECO:0007669"/>
    <property type="project" value="TreeGrafter"/>
</dbReference>
<evidence type="ECO:0000256" key="1">
    <source>
        <dbReference type="SAM" id="MobiDB-lite"/>
    </source>
</evidence>
<feature type="compositionally biased region" description="Basic and acidic residues" evidence="1">
    <location>
        <begin position="11"/>
        <end position="20"/>
    </location>
</feature>
<dbReference type="WBParaSite" id="NBR_0001482901-mRNA-1">
    <property type="protein sequence ID" value="NBR_0001482901-mRNA-1"/>
    <property type="gene ID" value="NBR_0001482901"/>
</dbReference>
<dbReference type="GO" id="GO:0051879">
    <property type="term" value="F:Hsp90 protein binding"/>
    <property type="evidence" value="ECO:0007669"/>
    <property type="project" value="TreeGrafter"/>
</dbReference>
<dbReference type="AlphaFoldDB" id="A0A0N4YDU9"/>
<dbReference type="OMA" id="FRAINCC"/>
<dbReference type="STRING" id="27835.A0A0N4YDU9"/>
<accession>A0A0N4YDU9</accession>
<proteinExistence type="predicted"/>
<keyword evidence="3" id="KW-1185">Reference proteome</keyword>
<gene>
    <name evidence="2" type="ORF">NBR_LOCUS14830</name>
</gene>
<feature type="region of interest" description="Disordered" evidence="1">
    <location>
        <begin position="1"/>
        <end position="20"/>
    </location>
</feature>
<dbReference type="Proteomes" id="UP000271162">
    <property type="component" value="Unassembled WGS sequence"/>
</dbReference>
<dbReference type="PANTHER" id="PTHR46035">
    <property type="entry name" value="TETRATRICOPEPTIDE REPEAT PROTEIN 4"/>
    <property type="match status" value="1"/>
</dbReference>
<dbReference type="GO" id="GO:0005634">
    <property type="term" value="C:nucleus"/>
    <property type="evidence" value="ECO:0007669"/>
    <property type="project" value="TreeGrafter"/>
</dbReference>
<evidence type="ECO:0000313" key="2">
    <source>
        <dbReference type="EMBL" id="VDL78424.1"/>
    </source>
</evidence>